<dbReference type="AlphaFoldDB" id="A0A2D0N1B0"/>
<dbReference type="SUPFAM" id="SSF50630">
    <property type="entry name" value="Acid proteases"/>
    <property type="match status" value="1"/>
</dbReference>
<dbReference type="Proteomes" id="UP000223913">
    <property type="component" value="Unassembled WGS sequence"/>
</dbReference>
<dbReference type="GO" id="GO:0004190">
    <property type="term" value="F:aspartic-type endopeptidase activity"/>
    <property type="evidence" value="ECO:0007669"/>
    <property type="project" value="InterPro"/>
</dbReference>
<proteinExistence type="predicted"/>
<dbReference type="PROSITE" id="PS00141">
    <property type="entry name" value="ASP_PROTEASE"/>
    <property type="match status" value="1"/>
</dbReference>
<dbReference type="Gene3D" id="2.40.70.10">
    <property type="entry name" value="Acid Proteases"/>
    <property type="match status" value="2"/>
</dbReference>
<dbReference type="RefSeq" id="WP_099154313.1">
    <property type="nucleotide sequence ID" value="NZ_PDUD01000042.1"/>
</dbReference>
<dbReference type="InterPro" id="IPR001969">
    <property type="entry name" value="Aspartic_peptidase_AS"/>
</dbReference>
<keyword evidence="1" id="KW-0732">Signal</keyword>
<keyword evidence="3" id="KW-1185">Reference proteome</keyword>
<name>A0A2D0N1B0_FLAN2</name>
<protein>
    <recommendedName>
        <fullName evidence="4">Peptidase A2 domain-containing protein</fullName>
    </recommendedName>
</protein>
<dbReference type="EMBL" id="PDUD01000042">
    <property type="protein sequence ID" value="PHN02285.1"/>
    <property type="molecule type" value="Genomic_DNA"/>
</dbReference>
<organism evidence="2 3">
    <name type="scientific">Flavilitoribacter nigricans (strain ATCC 23147 / DSM 23189 / NBRC 102662 / NCIMB 1420 / SS-2)</name>
    <name type="common">Lewinella nigricans</name>
    <dbReference type="NCBI Taxonomy" id="1122177"/>
    <lineage>
        <taxon>Bacteria</taxon>
        <taxon>Pseudomonadati</taxon>
        <taxon>Bacteroidota</taxon>
        <taxon>Saprospiria</taxon>
        <taxon>Saprospirales</taxon>
        <taxon>Lewinellaceae</taxon>
        <taxon>Flavilitoribacter</taxon>
    </lineage>
</organism>
<dbReference type="InterPro" id="IPR021109">
    <property type="entry name" value="Peptidase_aspartic_dom_sf"/>
</dbReference>
<feature type="signal peptide" evidence="1">
    <location>
        <begin position="1"/>
        <end position="23"/>
    </location>
</feature>
<evidence type="ECO:0000313" key="3">
    <source>
        <dbReference type="Proteomes" id="UP000223913"/>
    </source>
</evidence>
<dbReference type="OrthoDB" id="3521766at2"/>
<evidence type="ECO:0000256" key="1">
    <source>
        <dbReference type="SAM" id="SignalP"/>
    </source>
</evidence>
<evidence type="ECO:0008006" key="4">
    <source>
        <dbReference type="Google" id="ProtNLM"/>
    </source>
</evidence>
<reference evidence="2 3" key="1">
    <citation type="submission" date="2017-10" db="EMBL/GenBank/DDBJ databases">
        <title>The draft genome sequence of Lewinella nigricans NBRC 102662.</title>
        <authorList>
            <person name="Wang K."/>
        </authorList>
    </citation>
    <scope>NUCLEOTIDE SEQUENCE [LARGE SCALE GENOMIC DNA]</scope>
    <source>
        <strain evidence="2 3">NBRC 102662</strain>
    </source>
</reference>
<gene>
    <name evidence="2" type="ORF">CRP01_32825</name>
</gene>
<dbReference type="Pfam" id="PF13650">
    <property type="entry name" value="Asp_protease_2"/>
    <property type="match status" value="1"/>
</dbReference>
<comment type="caution">
    <text evidence="2">The sequence shown here is derived from an EMBL/GenBank/DDBJ whole genome shotgun (WGS) entry which is preliminary data.</text>
</comment>
<evidence type="ECO:0000313" key="2">
    <source>
        <dbReference type="EMBL" id="PHN02285.1"/>
    </source>
</evidence>
<sequence>MIRYFFTLLIICQLFPFAGRAQADIITIPFRIIGNLIVIQGRIDGQLGNLILDTGVSKTLLNQRFFLDQVTFSTNASAGFRSWKGNVQDAPTTLINLELPGFSRKDDAQLVDLRPLEQHRRLNVLAVIGAENFRNFELELDFLSRLIRLHPLDKQGNRPGIDPAPLEILPLSYRGHLYCVDLSIGEQHLTFGLDTGAEFNVISENFYQLHPEHFYAMGRQMILGLSGGKAEHELAELKQLRTATLILADLRTIIMPENRSYGQLDRRRVDGLLGYEFFHQLRVSFNFKKREFYIWDGPRPALAGGDIERSKYLGGNK</sequence>
<dbReference type="GO" id="GO:0006508">
    <property type="term" value="P:proteolysis"/>
    <property type="evidence" value="ECO:0007669"/>
    <property type="project" value="InterPro"/>
</dbReference>
<accession>A0A2D0N1B0</accession>
<feature type="chain" id="PRO_5012971565" description="Peptidase A2 domain-containing protein" evidence="1">
    <location>
        <begin position="24"/>
        <end position="317"/>
    </location>
</feature>